<keyword evidence="3" id="KW-1185">Reference proteome</keyword>
<evidence type="ECO:0000313" key="2">
    <source>
        <dbReference type="EMBL" id="GAA2852960.1"/>
    </source>
</evidence>
<evidence type="ECO:0000256" key="1">
    <source>
        <dbReference type="SAM" id="MobiDB-lite"/>
    </source>
</evidence>
<proteinExistence type="predicted"/>
<sequence>MMPTLLYHTTPATAFSSSVSTAGSPSVRLNLDLVLGHRGAVDGTWWPCSRNAAAELPGLIAAVDERLHRVTARVTLDPDAWDGIPSHVQARGRLVEVGRSRNADPRLVRLTTTTIGYVNLLVTAPDMVSARPNDAFGTAASGEGRFRRPDMLTDREQDAAGFRVSGDPGHAVRRAEGSQTVNCASAI</sequence>
<dbReference type="Proteomes" id="UP001500831">
    <property type="component" value="Unassembled WGS sequence"/>
</dbReference>
<evidence type="ECO:0000313" key="3">
    <source>
        <dbReference type="Proteomes" id="UP001500831"/>
    </source>
</evidence>
<feature type="compositionally biased region" description="Polar residues" evidence="1">
    <location>
        <begin position="177"/>
        <end position="187"/>
    </location>
</feature>
<reference evidence="2 3" key="1">
    <citation type="journal article" date="2019" name="Int. J. Syst. Evol. Microbiol.">
        <title>The Global Catalogue of Microorganisms (GCM) 10K type strain sequencing project: providing services to taxonomists for standard genome sequencing and annotation.</title>
        <authorList>
            <consortium name="The Broad Institute Genomics Platform"/>
            <consortium name="The Broad Institute Genome Sequencing Center for Infectious Disease"/>
            <person name="Wu L."/>
            <person name="Ma J."/>
        </authorList>
    </citation>
    <scope>NUCLEOTIDE SEQUENCE [LARGE SCALE GENOMIC DNA]</scope>
    <source>
        <strain evidence="2 3">JCM 6242</strain>
    </source>
</reference>
<dbReference type="RefSeq" id="WP_344968407.1">
    <property type="nucleotide sequence ID" value="NZ_BAAAVI010000005.1"/>
</dbReference>
<comment type="caution">
    <text evidence="2">The sequence shown here is derived from an EMBL/GenBank/DDBJ whole genome shotgun (WGS) entry which is preliminary data.</text>
</comment>
<organism evidence="2 3">
    <name type="scientific">Streptosporangium fragile</name>
    <dbReference type="NCBI Taxonomy" id="46186"/>
    <lineage>
        <taxon>Bacteria</taxon>
        <taxon>Bacillati</taxon>
        <taxon>Actinomycetota</taxon>
        <taxon>Actinomycetes</taxon>
        <taxon>Streptosporangiales</taxon>
        <taxon>Streptosporangiaceae</taxon>
        <taxon>Streptosporangium</taxon>
    </lineage>
</organism>
<accession>A0ABN3VSN1</accession>
<gene>
    <name evidence="2" type="ORF">GCM10010517_10730</name>
</gene>
<dbReference type="InterPro" id="IPR046036">
    <property type="entry name" value="DUF5994"/>
</dbReference>
<name>A0ABN3VSN1_9ACTN</name>
<feature type="region of interest" description="Disordered" evidence="1">
    <location>
        <begin position="168"/>
        <end position="187"/>
    </location>
</feature>
<dbReference type="EMBL" id="BAAAVI010000005">
    <property type="protein sequence ID" value="GAA2852960.1"/>
    <property type="molecule type" value="Genomic_DNA"/>
</dbReference>
<dbReference type="Pfam" id="PF19457">
    <property type="entry name" value="DUF5994"/>
    <property type="match status" value="1"/>
</dbReference>
<protein>
    <submittedName>
        <fullName evidence="2">DUF5994 family protein</fullName>
    </submittedName>
</protein>